<gene>
    <name evidence="2" type="ORF">METZ01_LOCUS272382</name>
</gene>
<sequence>MNLEELSNFFSLTAEIVIGILAFQGIATTFIFSRKGEWTYADVWEFIWLIFTNLVAVLVCVFNVFLLITITDKQVFLESAFNFIIVNLCITCFLGIYSMRKTKERTLIDKVFEDEMNQEHNKFFFKIYYLIMFLPVILPIIYYNTNLISLELLLYFVCFFPWLFCALSFTCFYNLIYHALRVVEVDK</sequence>
<feature type="transmembrane region" description="Helical" evidence="1">
    <location>
        <begin position="44"/>
        <end position="68"/>
    </location>
</feature>
<reference evidence="2" key="1">
    <citation type="submission" date="2018-05" db="EMBL/GenBank/DDBJ databases">
        <authorList>
            <person name="Lanie J.A."/>
            <person name="Ng W.-L."/>
            <person name="Kazmierczak K.M."/>
            <person name="Andrzejewski T.M."/>
            <person name="Davidsen T.M."/>
            <person name="Wayne K.J."/>
            <person name="Tettelin H."/>
            <person name="Glass J.I."/>
            <person name="Rusch D."/>
            <person name="Podicherti R."/>
            <person name="Tsui H.-C.T."/>
            <person name="Winkler M.E."/>
        </authorList>
    </citation>
    <scope>NUCLEOTIDE SEQUENCE</scope>
</reference>
<feature type="transmembrane region" description="Helical" evidence="1">
    <location>
        <begin position="80"/>
        <end position="97"/>
    </location>
</feature>
<name>A0A382K5I1_9ZZZZ</name>
<evidence type="ECO:0000256" key="1">
    <source>
        <dbReference type="SAM" id="Phobius"/>
    </source>
</evidence>
<proteinExistence type="predicted"/>
<keyword evidence="1" id="KW-0812">Transmembrane</keyword>
<feature type="transmembrane region" description="Helical" evidence="1">
    <location>
        <begin position="12"/>
        <end position="32"/>
    </location>
</feature>
<accession>A0A382K5I1</accession>
<evidence type="ECO:0000313" key="2">
    <source>
        <dbReference type="EMBL" id="SVC19528.1"/>
    </source>
</evidence>
<keyword evidence="1" id="KW-0472">Membrane</keyword>
<organism evidence="2">
    <name type="scientific">marine metagenome</name>
    <dbReference type="NCBI Taxonomy" id="408172"/>
    <lineage>
        <taxon>unclassified sequences</taxon>
        <taxon>metagenomes</taxon>
        <taxon>ecological metagenomes</taxon>
    </lineage>
</organism>
<protein>
    <submittedName>
        <fullName evidence="2">Uncharacterized protein</fullName>
    </submittedName>
</protein>
<dbReference type="AlphaFoldDB" id="A0A382K5I1"/>
<feature type="transmembrane region" description="Helical" evidence="1">
    <location>
        <begin position="123"/>
        <end position="142"/>
    </location>
</feature>
<dbReference type="EMBL" id="UINC01078447">
    <property type="protein sequence ID" value="SVC19528.1"/>
    <property type="molecule type" value="Genomic_DNA"/>
</dbReference>
<feature type="transmembrane region" description="Helical" evidence="1">
    <location>
        <begin position="154"/>
        <end position="177"/>
    </location>
</feature>
<keyword evidence="1" id="KW-1133">Transmembrane helix</keyword>